<keyword evidence="1" id="KW-0812">Transmembrane</keyword>
<sequence length="52" mass="5859">MDESLIASFSIHSIFFFFSATPFHKILNHSGTKDTSKDSIELLVSLGYEYDA</sequence>
<name>A0A4Y7LHI3_PAPSO</name>
<organism evidence="2 3">
    <name type="scientific">Papaver somniferum</name>
    <name type="common">Opium poppy</name>
    <dbReference type="NCBI Taxonomy" id="3469"/>
    <lineage>
        <taxon>Eukaryota</taxon>
        <taxon>Viridiplantae</taxon>
        <taxon>Streptophyta</taxon>
        <taxon>Embryophyta</taxon>
        <taxon>Tracheophyta</taxon>
        <taxon>Spermatophyta</taxon>
        <taxon>Magnoliopsida</taxon>
        <taxon>Ranunculales</taxon>
        <taxon>Papaveraceae</taxon>
        <taxon>Papaveroideae</taxon>
        <taxon>Papaver</taxon>
    </lineage>
</organism>
<proteinExistence type="predicted"/>
<keyword evidence="1" id="KW-0472">Membrane</keyword>
<dbReference type="AlphaFoldDB" id="A0A4Y7LHI3"/>
<evidence type="ECO:0000313" key="3">
    <source>
        <dbReference type="Proteomes" id="UP000316621"/>
    </source>
</evidence>
<dbReference type="Gramene" id="RZC84706">
    <property type="protein sequence ID" value="RZC84706"/>
    <property type="gene ID" value="C5167_047495"/>
</dbReference>
<keyword evidence="1" id="KW-1133">Transmembrane helix</keyword>
<keyword evidence="3" id="KW-1185">Reference proteome</keyword>
<dbReference type="Proteomes" id="UP000316621">
    <property type="component" value="Chromosome 11"/>
</dbReference>
<reference evidence="2 3" key="1">
    <citation type="journal article" date="2018" name="Science">
        <title>The opium poppy genome and morphinan production.</title>
        <authorList>
            <person name="Guo L."/>
            <person name="Winzer T."/>
            <person name="Yang X."/>
            <person name="Li Y."/>
            <person name="Ning Z."/>
            <person name="He Z."/>
            <person name="Teodor R."/>
            <person name="Lu Y."/>
            <person name="Bowser T.A."/>
            <person name="Graham I.A."/>
            <person name="Ye K."/>
        </authorList>
    </citation>
    <scope>NUCLEOTIDE SEQUENCE [LARGE SCALE GENOMIC DNA]</scope>
    <source>
        <strain evidence="3">cv. HN1</strain>
        <tissue evidence="2">Leaves</tissue>
    </source>
</reference>
<evidence type="ECO:0000313" key="2">
    <source>
        <dbReference type="EMBL" id="RZC84706.1"/>
    </source>
</evidence>
<gene>
    <name evidence="2" type="ORF">C5167_047495</name>
</gene>
<evidence type="ECO:0000256" key="1">
    <source>
        <dbReference type="SAM" id="Phobius"/>
    </source>
</evidence>
<feature type="transmembrane region" description="Helical" evidence="1">
    <location>
        <begin position="6"/>
        <end position="27"/>
    </location>
</feature>
<dbReference type="EMBL" id="CM010725">
    <property type="protein sequence ID" value="RZC84706.1"/>
    <property type="molecule type" value="Genomic_DNA"/>
</dbReference>
<accession>A0A4Y7LHI3</accession>
<protein>
    <submittedName>
        <fullName evidence="2">Uncharacterized protein</fullName>
    </submittedName>
</protein>